<keyword evidence="4" id="KW-0560">Oxidoreductase</keyword>
<dbReference type="GO" id="GO:0051539">
    <property type="term" value="F:4 iron, 4 sulfur cluster binding"/>
    <property type="evidence" value="ECO:0007669"/>
    <property type="project" value="UniProtKB-KW"/>
</dbReference>
<evidence type="ECO:0000256" key="4">
    <source>
        <dbReference type="ARBA" id="ARBA00023002"/>
    </source>
</evidence>
<evidence type="ECO:0000256" key="3">
    <source>
        <dbReference type="ARBA" id="ARBA00022723"/>
    </source>
</evidence>
<dbReference type="EMBL" id="BARV01037611">
    <property type="protein sequence ID" value="GAI52538.1"/>
    <property type="molecule type" value="Genomic_DNA"/>
</dbReference>
<organism evidence="8">
    <name type="scientific">marine sediment metagenome</name>
    <dbReference type="NCBI Taxonomy" id="412755"/>
    <lineage>
        <taxon>unclassified sequences</taxon>
        <taxon>metagenomes</taxon>
        <taxon>ecological metagenomes</taxon>
    </lineage>
</organism>
<feature type="non-terminal residue" evidence="8">
    <location>
        <position position="171"/>
    </location>
</feature>
<dbReference type="AlphaFoldDB" id="X1P9N2"/>
<dbReference type="GO" id="GO:0046872">
    <property type="term" value="F:metal ion binding"/>
    <property type="evidence" value="ECO:0007669"/>
    <property type="project" value="UniProtKB-KW"/>
</dbReference>
<dbReference type="Pfam" id="PF00890">
    <property type="entry name" value="FAD_binding_2"/>
    <property type="match status" value="1"/>
</dbReference>
<accession>X1P9N2</accession>
<evidence type="ECO:0000256" key="5">
    <source>
        <dbReference type="ARBA" id="ARBA00023004"/>
    </source>
</evidence>
<feature type="domain" description="FAD-dependent oxidoreductase 2 FAD-binding" evidence="7">
    <location>
        <begin position="142"/>
        <end position="170"/>
    </location>
</feature>
<reference evidence="8" key="1">
    <citation type="journal article" date="2014" name="Front. Microbiol.">
        <title>High frequency of phylogenetically diverse reductive dehalogenase-homologous genes in deep subseafloor sedimentary metagenomes.</title>
        <authorList>
            <person name="Kawai M."/>
            <person name="Futagami T."/>
            <person name="Toyoda A."/>
            <person name="Takaki Y."/>
            <person name="Nishi S."/>
            <person name="Hori S."/>
            <person name="Arai W."/>
            <person name="Tsubouchi T."/>
            <person name="Morono Y."/>
            <person name="Uchiyama I."/>
            <person name="Ito T."/>
            <person name="Fujiyama A."/>
            <person name="Inagaki F."/>
            <person name="Takami H."/>
        </authorList>
    </citation>
    <scope>NUCLEOTIDE SEQUENCE</scope>
    <source>
        <strain evidence="8">Expedition CK06-06</strain>
    </source>
</reference>
<keyword evidence="6" id="KW-0411">Iron-sulfur</keyword>
<keyword evidence="2" id="KW-0285">Flavoprotein</keyword>
<dbReference type="PANTHER" id="PTHR43498:SF1">
    <property type="entry name" value="COB--COM HETERODISULFIDE REDUCTASE IRON-SULFUR SUBUNIT A"/>
    <property type="match status" value="1"/>
</dbReference>
<dbReference type="GO" id="GO:0016491">
    <property type="term" value="F:oxidoreductase activity"/>
    <property type="evidence" value="ECO:0007669"/>
    <property type="project" value="UniProtKB-KW"/>
</dbReference>
<evidence type="ECO:0000256" key="6">
    <source>
        <dbReference type="ARBA" id="ARBA00023014"/>
    </source>
</evidence>
<name>X1P9N2_9ZZZZ</name>
<sequence length="171" mass="19075">MDRRIGVYVCHCGNNIAATVNVKEVAEFAASLRGVVVARDYMFMCSDPGQELIKNDIKEYGLNRVVVASCSPLLHERTFRRVCHDAGLNPYFFEMANIREHCSWVHDDGATEKAKELVRAAVMRVYYHQSLEPMEVPINPNTLIVGGGIAGIQAALDIANAGYKVYLVERE</sequence>
<dbReference type="InterPro" id="IPR036188">
    <property type="entry name" value="FAD/NAD-bd_sf"/>
</dbReference>
<proteinExistence type="predicted"/>
<gene>
    <name evidence="8" type="ORF">S06H3_58144</name>
</gene>
<evidence type="ECO:0000313" key="8">
    <source>
        <dbReference type="EMBL" id="GAI52538.1"/>
    </source>
</evidence>
<evidence type="ECO:0000259" key="7">
    <source>
        <dbReference type="Pfam" id="PF00890"/>
    </source>
</evidence>
<comment type="caution">
    <text evidence="8">The sequence shown here is derived from an EMBL/GenBank/DDBJ whole genome shotgun (WGS) entry which is preliminary data.</text>
</comment>
<dbReference type="InterPro" id="IPR039650">
    <property type="entry name" value="HdrA-like"/>
</dbReference>
<dbReference type="Gene3D" id="3.50.50.60">
    <property type="entry name" value="FAD/NAD(P)-binding domain"/>
    <property type="match status" value="1"/>
</dbReference>
<dbReference type="PANTHER" id="PTHR43498">
    <property type="entry name" value="FERREDOXIN:COB-COM HETERODISULFIDE REDUCTASE SUBUNIT A"/>
    <property type="match status" value="1"/>
</dbReference>
<evidence type="ECO:0000256" key="1">
    <source>
        <dbReference type="ARBA" id="ARBA00022485"/>
    </source>
</evidence>
<protein>
    <recommendedName>
        <fullName evidence="7">FAD-dependent oxidoreductase 2 FAD-binding domain-containing protein</fullName>
    </recommendedName>
</protein>
<dbReference type="InterPro" id="IPR003953">
    <property type="entry name" value="FAD-dep_OxRdtase_2_FAD-bd"/>
</dbReference>
<dbReference type="SUPFAM" id="SSF51971">
    <property type="entry name" value="Nucleotide-binding domain"/>
    <property type="match status" value="1"/>
</dbReference>
<keyword evidence="5" id="KW-0408">Iron</keyword>
<evidence type="ECO:0000256" key="2">
    <source>
        <dbReference type="ARBA" id="ARBA00022630"/>
    </source>
</evidence>
<keyword evidence="1" id="KW-0004">4Fe-4S</keyword>
<keyword evidence="3" id="KW-0479">Metal-binding</keyword>